<dbReference type="GO" id="GO:0030246">
    <property type="term" value="F:carbohydrate binding"/>
    <property type="evidence" value="ECO:0007669"/>
    <property type="project" value="UniProtKB-KW"/>
</dbReference>
<dbReference type="OrthoDB" id="4062651at2759"/>
<evidence type="ECO:0000256" key="2">
    <source>
        <dbReference type="ARBA" id="ARBA00022840"/>
    </source>
</evidence>
<proteinExistence type="predicted"/>
<accession>A0A5N5FKC0</accession>
<dbReference type="Proteomes" id="UP000327157">
    <property type="component" value="Chromosome 10"/>
</dbReference>
<feature type="domain" description="Serine-threonine/tyrosine-protein kinase catalytic" evidence="3">
    <location>
        <begin position="107"/>
        <end position="184"/>
    </location>
</feature>
<sequence length="208" mass="23309">MMSILWDHPEGGYVSLPEPSSVSKESFIAVKFDTRFDPMIADINGYHIDTCQLGLQCLFLLLKLTCPTSSRGSCVSVSLPQMGRALKVLTSLSLADIRSATMGFNRNRVLGKGHQLRFIKGLCTLVGEVAIKMFERADGIRSLHHSFTTEFATMVGCLRHKNLIQLHGWCCEGNELVLVYEYIAQWKPQQSSPQKLQFSRCPILEART</sequence>
<dbReference type="InterPro" id="IPR050528">
    <property type="entry name" value="L-type_Lectin-RKs"/>
</dbReference>
<reference evidence="4 5" key="1">
    <citation type="submission" date="2019-09" db="EMBL/GenBank/DDBJ databases">
        <authorList>
            <person name="Ou C."/>
        </authorList>
    </citation>
    <scope>NUCLEOTIDE SEQUENCE [LARGE SCALE GENOMIC DNA]</scope>
    <source>
        <strain evidence="4">S2</strain>
        <tissue evidence="4">Leaf</tissue>
    </source>
</reference>
<keyword evidence="4" id="KW-0418">Kinase</keyword>
<dbReference type="Pfam" id="PF07714">
    <property type="entry name" value="PK_Tyr_Ser-Thr"/>
    <property type="match status" value="1"/>
</dbReference>
<keyword evidence="4" id="KW-0808">Transferase</keyword>
<comment type="caution">
    <text evidence="4">The sequence shown here is derived from an EMBL/GenBank/DDBJ whole genome shotgun (WGS) entry which is preliminary data.</text>
</comment>
<dbReference type="GO" id="GO:0004672">
    <property type="term" value="F:protein kinase activity"/>
    <property type="evidence" value="ECO:0007669"/>
    <property type="project" value="InterPro"/>
</dbReference>
<dbReference type="AlphaFoldDB" id="A0A5N5FKC0"/>
<gene>
    <name evidence="4" type="ORF">D8674_004593</name>
</gene>
<reference evidence="4 5" key="3">
    <citation type="submission" date="2019-11" db="EMBL/GenBank/DDBJ databases">
        <title>A de novo genome assembly of a pear dwarfing rootstock.</title>
        <authorList>
            <person name="Wang F."/>
            <person name="Wang J."/>
            <person name="Li S."/>
            <person name="Zhang Y."/>
            <person name="Fang M."/>
            <person name="Ma L."/>
            <person name="Zhao Y."/>
            <person name="Jiang S."/>
        </authorList>
    </citation>
    <scope>NUCLEOTIDE SEQUENCE [LARGE SCALE GENOMIC DNA]</scope>
    <source>
        <strain evidence="4">S2</strain>
        <tissue evidence="4">Leaf</tissue>
    </source>
</reference>
<dbReference type="GO" id="GO:0005524">
    <property type="term" value="F:ATP binding"/>
    <property type="evidence" value="ECO:0007669"/>
    <property type="project" value="UniProtKB-KW"/>
</dbReference>
<evidence type="ECO:0000313" key="4">
    <source>
        <dbReference type="EMBL" id="KAB2603588.1"/>
    </source>
</evidence>
<keyword evidence="5" id="KW-1185">Reference proteome</keyword>
<evidence type="ECO:0000259" key="3">
    <source>
        <dbReference type="Pfam" id="PF07714"/>
    </source>
</evidence>
<protein>
    <submittedName>
        <fullName evidence="4">L-type lectin-domain containing receptor kinase S.6</fullName>
    </submittedName>
</protein>
<keyword evidence="1" id="KW-0547">Nucleotide-binding</keyword>
<evidence type="ECO:0000313" key="5">
    <source>
        <dbReference type="Proteomes" id="UP000327157"/>
    </source>
</evidence>
<keyword evidence="4" id="KW-0430">Lectin</keyword>
<reference evidence="5" key="2">
    <citation type="submission" date="2019-10" db="EMBL/GenBank/DDBJ databases">
        <title>A de novo genome assembly of a pear dwarfing rootstock.</title>
        <authorList>
            <person name="Wang F."/>
            <person name="Wang J."/>
            <person name="Li S."/>
            <person name="Zhang Y."/>
            <person name="Fang M."/>
            <person name="Ma L."/>
            <person name="Zhao Y."/>
            <person name="Jiang S."/>
        </authorList>
    </citation>
    <scope>NUCLEOTIDE SEQUENCE [LARGE SCALE GENOMIC DNA]</scope>
</reference>
<dbReference type="SUPFAM" id="SSF56112">
    <property type="entry name" value="Protein kinase-like (PK-like)"/>
    <property type="match status" value="1"/>
</dbReference>
<dbReference type="InterPro" id="IPR001245">
    <property type="entry name" value="Ser-Thr/Tyr_kinase_cat_dom"/>
</dbReference>
<keyword evidence="4" id="KW-0675">Receptor</keyword>
<dbReference type="InterPro" id="IPR011009">
    <property type="entry name" value="Kinase-like_dom_sf"/>
</dbReference>
<evidence type="ECO:0000256" key="1">
    <source>
        <dbReference type="ARBA" id="ARBA00022741"/>
    </source>
</evidence>
<organism evidence="4 5">
    <name type="scientific">Pyrus ussuriensis x Pyrus communis</name>
    <dbReference type="NCBI Taxonomy" id="2448454"/>
    <lineage>
        <taxon>Eukaryota</taxon>
        <taxon>Viridiplantae</taxon>
        <taxon>Streptophyta</taxon>
        <taxon>Embryophyta</taxon>
        <taxon>Tracheophyta</taxon>
        <taxon>Spermatophyta</taxon>
        <taxon>Magnoliopsida</taxon>
        <taxon>eudicotyledons</taxon>
        <taxon>Gunneridae</taxon>
        <taxon>Pentapetalae</taxon>
        <taxon>rosids</taxon>
        <taxon>fabids</taxon>
        <taxon>Rosales</taxon>
        <taxon>Rosaceae</taxon>
        <taxon>Amygdaloideae</taxon>
        <taxon>Maleae</taxon>
        <taxon>Pyrus</taxon>
    </lineage>
</organism>
<keyword evidence="2" id="KW-0067">ATP-binding</keyword>
<name>A0A5N5FKC0_9ROSA</name>
<dbReference type="Gene3D" id="3.30.200.20">
    <property type="entry name" value="Phosphorylase Kinase, domain 1"/>
    <property type="match status" value="1"/>
</dbReference>
<dbReference type="EMBL" id="SMOL01000695">
    <property type="protein sequence ID" value="KAB2603588.1"/>
    <property type="molecule type" value="Genomic_DNA"/>
</dbReference>
<dbReference type="PANTHER" id="PTHR27007">
    <property type="match status" value="1"/>
</dbReference>